<dbReference type="AlphaFoldDB" id="A0A4P6EES1"/>
<keyword evidence="2" id="KW-0808">Transferase</keyword>
<evidence type="ECO:0000259" key="1">
    <source>
        <dbReference type="PROSITE" id="PS51186"/>
    </source>
</evidence>
<accession>A0A4P6EES1</accession>
<dbReference type="Gene3D" id="3.40.630.30">
    <property type="match status" value="1"/>
</dbReference>
<dbReference type="GO" id="GO:0016747">
    <property type="term" value="F:acyltransferase activity, transferring groups other than amino-acyl groups"/>
    <property type="evidence" value="ECO:0007669"/>
    <property type="project" value="InterPro"/>
</dbReference>
<feature type="domain" description="N-acetyltransferase" evidence="1">
    <location>
        <begin position="1"/>
        <end position="133"/>
    </location>
</feature>
<dbReference type="EMBL" id="CP035494">
    <property type="protein sequence ID" value="QAY59599.1"/>
    <property type="molecule type" value="Genomic_DNA"/>
</dbReference>
<evidence type="ECO:0000313" key="2">
    <source>
        <dbReference type="EMBL" id="QAY59599.1"/>
    </source>
</evidence>
<protein>
    <submittedName>
        <fullName evidence="2">N-acetyltransferase</fullName>
    </submittedName>
</protein>
<dbReference type="PROSITE" id="PS51186">
    <property type="entry name" value="GNAT"/>
    <property type="match status" value="1"/>
</dbReference>
<dbReference type="InterPro" id="IPR000182">
    <property type="entry name" value="GNAT_dom"/>
</dbReference>
<dbReference type="KEGG" id="mprt:ET475_06090"/>
<name>A0A4P6EES1_9MICO</name>
<gene>
    <name evidence="2" type="ORF">ET475_06090</name>
</gene>
<proteinExistence type="predicted"/>
<dbReference type="CDD" id="cd04301">
    <property type="entry name" value="NAT_SF"/>
    <property type="match status" value="1"/>
</dbReference>
<reference evidence="2 3" key="1">
    <citation type="submission" date="2019-01" db="EMBL/GenBank/DDBJ databases">
        <title>Genome sequencing of strain DFW100M-13.</title>
        <authorList>
            <person name="Heo J."/>
            <person name="Kim S.-J."/>
            <person name="Kim J.-S."/>
            <person name="Hong S.-B."/>
            <person name="Kwon S.-W."/>
        </authorList>
    </citation>
    <scope>NUCLEOTIDE SEQUENCE [LARGE SCALE GENOMIC DNA]</scope>
    <source>
        <strain evidence="2 3">DFW100M-13</strain>
    </source>
</reference>
<keyword evidence="3" id="KW-1185">Reference proteome</keyword>
<dbReference type="OrthoDB" id="4922351at2"/>
<dbReference type="RefSeq" id="WP_129387240.1">
    <property type="nucleotide sequence ID" value="NZ_CP035494.1"/>
</dbReference>
<sequence length="280" mass="30742">MRFRPLTPADLESSPEWFGEIELRADRWRGDDTRSAVALDEAGATVAAGILWTSRAHDDRYWADIVVEPSRRRRGIGSAMAAHLATLRHRDIPFMTRGFVGTERLAFAFARGARTIQVVPPTRVATARRQALRPLATVAAAATLPFERVLAAHADMYEWIHRGWSLVSAEFASAISEGLDDDLDQEASAVAVGADGQILALVAVYRDSDPYVVCAETTRPEVPHGERIVEGCLRYALDALAARGIAEVDFDGHVTDPHLLPNWVKLGPAGEWFLLVEIVP</sequence>
<evidence type="ECO:0000313" key="3">
    <source>
        <dbReference type="Proteomes" id="UP000293995"/>
    </source>
</evidence>
<dbReference type="InterPro" id="IPR016181">
    <property type="entry name" value="Acyl_CoA_acyltransferase"/>
</dbReference>
<dbReference type="SUPFAM" id="SSF55729">
    <property type="entry name" value="Acyl-CoA N-acyltransferases (Nat)"/>
    <property type="match status" value="1"/>
</dbReference>
<dbReference type="Pfam" id="PF00583">
    <property type="entry name" value="Acetyltransf_1"/>
    <property type="match status" value="1"/>
</dbReference>
<organism evidence="2 3">
    <name type="scientific">Microbacterium protaetiae</name>
    <dbReference type="NCBI Taxonomy" id="2509458"/>
    <lineage>
        <taxon>Bacteria</taxon>
        <taxon>Bacillati</taxon>
        <taxon>Actinomycetota</taxon>
        <taxon>Actinomycetes</taxon>
        <taxon>Micrococcales</taxon>
        <taxon>Microbacteriaceae</taxon>
        <taxon>Microbacterium</taxon>
    </lineage>
</organism>
<dbReference type="Proteomes" id="UP000293995">
    <property type="component" value="Chromosome"/>
</dbReference>